<reference evidence="1" key="1">
    <citation type="submission" date="2018-01" db="EMBL/GenBank/DDBJ databases">
        <title>An insight into the sialome of Amazonian anophelines.</title>
        <authorList>
            <person name="Ribeiro J.M."/>
            <person name="Scarpassa V."/>
            <person name="Calvo E."/>
        </authorList>
    </citation>
    <scope>NUCLEOTIDE SEQUENCE</scope>
</reference>
<organism evidence="1">
    <name type="scientific">Anopheles darlingi</name>
    <name type="common">Mosquito</name>
    <dbReference type="NCBI Taxonomy" id="43151"/>
    <lineage>
        <taxon>Eukaryota</taxon>
        <taxon>Metazoa</taxon>
        <taxon>Ecdysozoa</taxon>
        <taxon>Arthropoda</taxon>
        <taxon>Hexapoda</taxon>
        <taxon>Insecta</taxon>
        <taxon>Pterygota</taxon>
        <taxon>Neoptera</taxon>
        <taxon>Endopterygota</taxon>
        <taxon>Diptera</taxon>
        <taxon>Nematocera</taxon>
        <taxon>Culicoidea</taxon>
        <taxon>Culicidae</taxon>
        <taxon>Anophelinae</taxon>
        <taxon>Anopheles</taxon>
    </lineage>
</organism>
<accession>A0A2M4D2C6</accession>
<dbReference type="EMBL" id="GGFL01007535">
    <property type="protein sequence ID" value="MBW71713.1"/>
    <property type="molecule type" value="Transcribed_RNA"/>
</dbReference>
<proteinExistence type="predicted"/>
<sequence>MLLGCSLSFSLLLLRHLFLFPFFFAVFPSATIRLPSAIKSLFDARSSTPSVPSCAPPGSTHWFIRLDTKTRGAGL</sequence>
<evidence type="ECO:0000313" key="1">
    <source>
        <dbReference type="EMBL" id="MBW71713.1"/>
    </source>
</evidence>
<dbReference type="AlphaFoldDB" id="A0A2M4D2C6"/>
<name>A0A2M4D2C6_ANODA</name>
<protein>
    <submittedName>
        <fullName evidence="1">Putative secreted protein</fullName>
    </submittedName>
</protein>